<dbReference type="KEGG" id="oni:Osc7112_3000"/>
<feature type="region of interest" description="Disordered" evidence="2">
    <location>
        <begin position="86"/>
        <end position="164"/>
    </location>
</feature>
<dbReference type="InterPro" id="IPR050570">
    <property type="entry name" value="Cell_wall_metabolism_enzyme"/>
</dbReference>
<dbReference type="PANTHER" id="PTHR21666">
    <property type="entry name" value="PEPTIDASE-RELATED"/>
    <property type="match status" value="1"/>
</dbReference>
<keyword evidence="1" id="KW-0732">Signal</keyword>
<proteinExistence type="predicted"/>
<feature type="domain" description="M23ase beta-sheet core" evidence="3">
    <location>
        <begin position="407"/>
        <end position="498"/>
    </location>
</feature>
<dbReference type="EMBL" id="CP003614">
    <property type="protein sequence ID" value="AFZ07396.1"/>
    <property type="molecule type" value="Genomic_DNA"/>
</dbReference>
<sequence>MPPVELGKKIVKPVPDKQITAPLNTKQQKKNPTGVPTRSRLLSDRSLLVGLGCLASLGLLSKGVVWAQAETPPAEQAVPGAADLQPLFEAPLPPPEPSYSQGSPEPDPAPQAEVPQSEPFDAKPPSEPEYASEPPPTKYYLPEPALIPLPEATAQEPPFEAPVNPAHAEIDHTDYSVGATSEYEAPTRIEFAERSNGCQGVDGLCAPPPVSEPVTADAGEPNYRQETPIADDRYIAAPPPRNRPESLPGDVRETVAGNSSGNPVGKLGQAVQQIGSQVWRDSNPPESAYAPPRYSANAGYSADTGYSAANIGYSADTGYSADAGYYAGSASYGGGAPAPSMGLGPVQVGAVSVSSGSNTGFAYYNLTPRPAGLPGNGNTSLLFPLSIAAEITSPFGWRTHPVMGYGRFHTGTDLGAPMGTPVLAAYAGQVAIADWLGGYGLTVVLNHSKKSQETLYGHLSELFVKPGEWVKQGETIGRVGSTGMSTGPHLHFEVRQMTDQGWVAIDPGSQLEFALAKMIGTLETAKVPQMPKMVEIQTASGLKDLESDLPQLPPLPLGMDIEVHNLQPPFPELLKAEISKPKDAQAVKPKTQKQASR</sequence>
<evidence type="ECO:0000256" key="1">
    <source>
        <dbReference type="ARBA" id="ARBA00022729"/>
    </source>
</evidence>
<name>K9VHG1_9CYAN</name>
<evidence type="ECO:0000256" key="2">
    <source>
        <dbReference type="SAM" id="MobiDB-lite"/>
    </source>
</evidence>
<dbReference type="eggNOG" id="COG3115">
    <property type="taxonomic scope" value="Bacteria"/>
</dbReference>
<dbReference type="SUPFAM" id="SSF51261">
    <property type="entry name" value="Duplicated hybrid motif"/>
    <property type="match status" value="1"/>
</dbReference>
<dbReference type="GO" id="GO:0004222">
    <property type="term" value="F:metalloendopeptidase activity"/>
    <property type="evidence" value="ECO:0007669"/>
    <property type="project" value="TreeGrafter"/>
</dbReference>
<evidence type="ECO:0000313" key="5">
    <source>
        <dbReference type="Proteomes" id="UP000010478"/>
    </source>
</evidence>
<feature type="region of interest" description="Disordered" evidence="2">
    <location>
        <begin position="577"/>
        <end position="597"/>
    </location>
</feature>
<accession>K9VHG1</accession>
<protein>
    <submittedName>
        <fullName evidence="4">Peptidase M23</fullName>
    </submittedName>
</protein>
<reference evidence="4 5" key="1">
    <citation type="submission" date="2012-05" db="EMBL/GenBank/DDBJ databases">
        <title>Finished chromosome of genome of Oscillatoria sp. PCC 7112.</title>
        <authorList>
            <consortium name="US DOE Joint Genome Institute"/>
            <person name="Gugger M."/>
            <person name="Coursin T."/>
            <person name="Rippka R."/>
            <person name="Tandeau De Marsac N."/>
            <person name="Huntemann M."/>
            <person name="Wei C.-L."/>
            <person name="Han J."/>
            <person name="Detter J.C."/>
            <person name="Han C."/>
            <person name="Tapia R."/>
            <person name="Davenport K."/>
            <person name="Daligault H."/>
            <person name="Erkkila T."/>
            <person name="Gu W."/>
            <person name="Munk A.C.C."/>
            <person name="Teshima H."/>
            <person name="Xu Y."/>
            <person name="Chain P."/>
            <person name="Chen A."/>
            <person name="Krypides N."/>
            <person name="Mavromatis K."/>
            <person name="Markowitz V."/>
            <person name="Szeto E."/>
            <person name="Ivanova N."/>
            <person name="Mikhailova N."/>
            <person name="Ovchinnikova G."/>
            <person name="Pagani I."/>
            <person name="Pati A."/>
            <person name="Goodwin L."/>
            <person name="Peters L."/>
            <person name="Pitluck S."/>
            <person name="Woyke T."/>
            <person name="Kerfeld C."/>
        </authorList>
    </citation>
    <scope>NUCLEOTIDE SEQUENCE [LARGE SCALE GENOMIC DNA]</scope>
    <source>
        <strain evidence="4 5">PCC 7112</strain>
    </source>
</reference>
<keyword evidence="5" id="KW-1185">Reference proteome</keyword>
<dbReference type="STRING" id="179408.Osc7112_3000"/>
<gene>
    <name evidence="4" type="ORF">Osc7112_3000</name>
</gene>
<feature type="region of interest" description="Disordered" evidence="2">
    <location>
        <begin position="1"/>
        <end position="38"/>
    </location>
</feature>
<dbReference type="CDD" id="cd12797">
    <property type="entry name" value="M23_peptidase"/>
    <property type="match status" value="1"/>
</dbReference>
<dbReference type="Pfam" id="PF01551">
    <property type="entry name" value="Peptidase_M23"/>
    <property type="match status" value="1"/>
</dbReference>
<dbReference type="Proteomes" id="UP000010478">
    <property type="component" value="Chromosome"/>
</dbReference>
<dbReference type="HOGENOM" id="CLU_034930_0_0_3"/>
<evidence type="ECO:0000259" key="3">
    <source>
        <dbReference type="Pfam" id="PF01551"/>
    </source>
</evidence>
<feature type="compositionally biased region" description="Polar residues" evidence="2">
    <location>
        <begin position="21"/>
        <end position="36"/>
    </location>
</feature>
<feature type="compositionally biased region" description="Low complexity" evidence="2">
    <location>
        <begin position="141"/>
        <end position="152"/>
    </location>
</feature>
<dbReference type="InterPro" id="IPR016047">
    <property type="entry name" value="M23ase_b-sheet_dom"/>
</dbReference>
<dbReference type="InterPro" id="IPR011055">
    <property type="entry name" value="Dup_hybrid_motif"/>
</dbReference>
<dbReference type="eggNOG" id="COG0739">
    <property type="taxonomic scope" value="Bacteria"/>
</dbReference>
<dbReference type="AlphaFoldDB" id="K9VHG1"/>
<dbReference type="Gene3D" id="2.70.70.10">
    <property type="entry name" value="Glucose Permease (Domain IIA)"/>
    <property type="match status" value="1"/>
</dbReference>
<evidence type="ECO:0000313" key="4">
    <source>
        <dbReference type="EMBL" id="AFZ07396.1"/>
    </source>
</evidence>
<dbReference type="PANTHER" id="PTHR21666:SF289">
    <property type="entry name" value="L-ALA--D-GLU ENDOPEPTIDASE"/>
    <property type="match status" value="1"/>
</dbReference>
<organism evidence="4 5">
    <name type="scientific">Phormidium nigroviride PCC 7112</name>
    <dbReference type="NCBI Taxonomy" id="179408"/>
    <lineage>
        <taxon>Bacteria</taxon>
        <taxon>Bacillati</taxon>
        <taxon>Cyanobacteriota</taxon>
        <taxon>Cyanophyceae</taxon>
        <taxon>Oscillatoriophycideae</taxon>
        <taxon>Oscillatoriales</taxon>
        <taxon>Oscillatoriaceae</taxon>
        <taxon>Phormidium</taxon>
    </lineage>
</organism>